<dbReference type="PROSITE" id="PS51900">
    <property type="entry name" value="CB"/>
    <property type="match status" value="1"/>
</dbReference>
<dbReference type="PANTHER" id="PTHR30629">
    <property type="entry name" value="PROPHAGE INTEGRASE"/>
    <property type="match status" value="1"/>
</dbReference>
<dbReference type="EMBL" id="CP023525">
    <property type="protein sequence ID" value="ATF93353.1"/>
    <property type="molecule type" value="Genomic_DNA"/>
</dbReference>
<dbReference type="InterPro" id="IPR044068">
    <property type="entry name" value="CB"/>
</dbReference>
<proteinExistence type="inferred from homology"/>
<dbReference type="CDD" id="cd00801">
    <property type="entry name" value="INT_P4_C"/>
    <property type="match status" value="1"/>
</dbReference>
<dbReference type="PANTHER" id="PTHR30629:SF2">
    <property type="entry name" value="PROPHAGE INTEGRASE INTS-RELATED"/>
    <property type="match status" value="1"/>
</dbReference>
<dbReference type="SUPFAM" id="SSF56349">
    <property type="entry name" value="DNA breaking-rejoining enzymes"/>
    <property type="match status" value="1"/>
</dbReference>
<dbReference type="InterPro" id="IPR002104">
    <property type="entry name" value="Integrase_catalytic"/>
</dbReference>
<keyword evidence="2" id="KW-0229">DNA integration</keyword>
<evidence type="ECO:0000256" key="2">
    <source>
        <dbReference type="ARBA" id="ARBA00022908"/>
    </source>
</evidence>
<dbReference type="PROSITE" id="PS51898">
    <property type="entry name" value="TYR_RECOMBINASE"/>
    <property type="match status" value="1"/>
</dbReference>
<reference evidence="8 9" key="1">
    <citation type="submission" date="2017-09" db="EMBL/GenBank/DDBJ databases">
        <title>FDA dAtabase for Regulatory Grade micrObial Sequences (FDA-ARGOS): Supporting development and validation of Infectious Disease Dx tests.</title>
        <authorList>
            <person name="Minogue T."/>
            <person name="Wolcott M."/>
            <person name="Wasieloski L."/>
            <person name="Aguilar W."/>
            <person name="Moore D."/>
            <person name="Tallon L."/>
            <person name="Sadzewicz L."/>
            <person name="Ott S."/>
            <person name="Zhao X."/>
            <person name="Nagaraj S."/>
            <person name="Vavikolanu K."/>
            <person name="Aluvathingal J."/>
            <person name="Nadendla S."/>
            <person name="Sichtig H."/>
        </authorList>
    </citation>
    <scope>NUCLEOTIDE SEQUENCE [LARGE SCALE GENOMIC DNA]</scope>
    <source>
        <strain evidence="8 9">FDAARGOS_392</strain>
    </source>
</reference>
<evidence type="ECO:0000256" key="5">
    <source>
        <dbReference type="PROSITE-ProRule" id="PRU01248"/>
    </source>
</evidence>
<dbReference type="GO" id="GO:0006310">
    <property type="term" value="P:DNA recombination"/>
    <property type="evidence" value="ECO:0007669"/>
    <property type="project" value="UniProtKB-KW"/>
</dbReference>
<gene>
    <name evidence="8" type="ORF">CO704_15165</name>
</gene>
<evidence type="ECO:0000313" key="8">
    <source>
        <dbReference type="EMBL" id="ATF93353.1"/>
    </source>
</evidence>
<accession>A0A291E071</accession>
<keyword evidence="4" id="KW-0233">DNA recombination</keyword>
<evidence type="ECO:0000256" key="1">
    <source>
        <dbReference type="ARBA" id="ARBA00008857"/>
    </source>
</evidence>
<organism evidence="8 9">
    <name type="scientific">Cedecea neteri</name>
    <dbReference type="NCBI Taxonomy" id="158822"/>
    <lineage>
        <taxon>Bacteria</taxon>
        <taxon>Pseudomonadati</taxon>
        <taxon>Pseudomonadota</taxon>
        <taxon>Gammaproteobacteria</taxon>
        <taxon>Enterobacterales</taxon>
        <taxon>Enterobacteriaceae</taxon>
        <taxon>Cedecea</taxon>
    </lineage>
</organism>
<dbReference type="Pfam" id="PF00589">
    <property type="entry name" value="Phage_integrase"/>
    <property type="match status" value="1"/>
</dbReference>
<evidence type="ECO:0000256" key="3">
    <source>
        <dbReference type="ARBA" id="ARBA00023125"/>
    </source>
</evidence>
<dbReference type="Gene3D" id="1.10.443.10">
    <property type="entry name" value="Intergrase catalytic core"/>
    <property type="match status" value="1"/>
</dbReference>
<dbReference type="InterPro" id="IPR050808">
    <property type="entry name" value="Phage_Integrase"/>
</dbReference>
<feature type="domain" description="Tyr recombinase" evidence="6">
    <location>
        <begin position="225"/>
        <end position="397"/>
    </location>
</feature>
<sequence length="412" mass="46246">MPKKAKELSGLAVSKLKKEGSFAVGGVDGLYLRNRGQSRSWILCVAMGVRVNGQGRTVPRRLNLGLGPYPEVSLAEARDKARALRKQIRNGIDPLEEKHIHKAHQEKQAHKKKTFADCAEDVIEIKSKELKNQKHIAQWRSTLETYAYPVIGQKAVSEITRADLLTILEPIWLTKNETASRLRGRIETIIDYAKAREYFEGDNPAAWKGMLKPLLPMPSKVQKQKHHAALPYSEIGSFMSDLRKRAGISARALEFSILTVARSGEVRGAEWNEMDLKEKTWTIPGNRMKAGKEHRVPLSEAAVALLKALPRFKDNNLVFPAPRGGQLSDMSLLAVLKRMNHSGLTQHGFRSTFREWAGETTSHQREVIEHALAHQLADKAEAAYQRGTLWPKRVALMRDWAGYCVGESVSEV</sequence>
<dbReference type="InterPro" id="IPR013762">
    <property type="entry name" value="Integrase-like_cat_sf"/>
</dbReference>
<dbReference type="Gene3D" id="1.10.150.130">
    <property type="match status" value="1"/>
</dbReference>
<dbReference type="Gene3D" id="3.30.160.390">
    <property type="entry name" value="Integrase, DNA-binding domain"/>
    <property type="match status" value="1"/>
</dbReference>
<dbReference type="InterPro" id="IPR025166">
    <property type="entry name" value="Integrase_DNA_bind_dom"/>
</dbReference>
<name>A0A291E071_9ENTR</name>
<protein>
    <submittedName>
        <fullName evidence="8">Integrase</fullName>
    </submittedName>
</protein>
<dbReference type="InterPro" id="IPR010998">
    <property type="entry name" value="Integrase_recombinase_N"/>
</dbReference>
<comment type="similarity">
    <text evidence="1">Belongs to the 'phage' integrase family.</text>
</comment>
<dbReference type="GO" id="GO:0015074">
    <property type="term" value="P:DNA integration"/>
    <property type="evidence" value="ECO:0007669"/>
    <property type="project" value="UniProtKB-KW"/>
</dbReference>
<dbReference type="RefSeq" id="WP_061277718.1">
    <property type="nucleotide sequence ID" value="NZ_CP023525.1"/>
</dbReference>
<evidence type="ECO:0000259" key="7">
    <source>
        <dbReference type="PROSITE" id="PS51900"/>
    </source>
</evidence>
<dbReference type="InterPro" id="IPR038488">
    <property type="entry name" value="Integrase_DNA-bd_sf"/>
</dbReference>
<feature type="domain" description="Core-binding (CB)" evidence="7">
    <location>
        <begin position="113"/>
        <end position="194"/>
    </location>
</feature>
<keyword evidence="3 5" id="KW-0238">DNA-binding</keyword>
<dbReference type="Pfam" id="PF13356">
    <property type="entry name" value="Arm-DNA-bind_3"/>
    <property type="match status" value="1"/>
</dbReference>
<dbReference type="Proteomes" id="UP000217979">
    <property type="component" value="Chromosome"/>
</dbReference>
<dbReference type="AlphaFoldDB" id="A0A291E071"/>
<dbReference type="Pfam" id="PF22022">
    <property type="entry name" value="Phage_int_M"/>
    <property type="match status" value="1"/>
</dbReference>
<dbReference type="InterPro" id="IPR011010">
    <property type="entry name" value="DNA_brk_join_enz"/>
</dbReference>
<evidence type="ECO:0000259" key="6">
    <source>
        <dbReference type="PROSITE" id="PS51898"/>
    </source>
</evidence>
<dbReference type="InterPro" id="IPR053876">
    <property type="entry name" value="Phage_int_M"/>
</dbReference>
<evidence type="ECO:0000256" key="4">
    <source>
        <dbReference type="ARBA" id="ARBA00023172"/>
    </source>
</evidence>
<evidence type="ECO:0000313" key="9">
    <source>
        <dbReference type="Proteomes" id="UP000217979"/>
    </source>
</evidence>
<dbReference type="GO" id="GO:0003677">
    <property type="term" value="F:DNA binding"/>
    <property type="evidence" value="ECO:0007669"/>
    <property type="project" value="UniProtKB-UniRule"/>
</dbReference>